<dbReference type="AlphaFoldDB" id="A0AAW9JY75"/>
<dbReference type="PANTHER" id="PTHR34846">
    <property type="entry name" value="4-CARBOXYMUCONOLACTONE DECARBOXYLASE FAMILY PROTEIN (AFU_ORTHOLOGUE AFUA_6G11590)"/>
    <property type="match status" value="1"/>
</dbReference>
<dbReference type="Proteomes" id="UP001290462">
    <property type="component" value="Unassembled WGS sequence"/>
</dbReference>
<organism evidence="2 3">
    <name type="scientific">Carnobacterium maltaromaticum</name>
    <name type="common">Carnobacterium piscicola</name>
    <dbReference type="NCBI Taxonomy" id="2751"/>
    <lineage>
        <taxon>Bacteria</taxon>
        <taxon>Bacillati</taxon>
        <taxon>Bacillota</taxon>
        <taxon>Bacilli</taxon>
        <taxon>Lactobacillales</taxon>
        <taxon>Carnobacteriaceae</taxon>
        <taxon>Carnobacterium</taxon>
    </lineage>
</organism>
<evidence type="ECO:0000313" key="3">
    <source>
        <dbReference type="Proteomes" id="UP001290462"/>
    </source>
</evidence>
<proteinExistence type="predicted"/>
<name>A0AAW9JY75_CARML</name>
<sequence>MDYYKISPDGLKNMLGMELYLGKIVSLDSKLKELVKIRVSQINGCAYCITTHSKEARNNGETEQRIYGLNAWQECRFYSKKEQLALQLAENMTLISEKKVPDALYQEIRKEFNEKEYTDLVLLITQINSWNRISIAMGNIVG</sequence>
<dbReference type="GO" id="GO:0051920">
    <property type="term" value="F:peroxiredoxin activity"/>
    <property type="evidence" value="ECO:0007669"/>
    <property type="project" value="InterPro"/>
</dbReference>
<dbReference type="PANTHER" id="PTHR34846:SF10">
    <property type="entry name" value="CYTOPLASMIC PROTEIN"/>
    <property type="match status" value="1"/>
</dbReference>
<dbReference type="InterPro" id="IPR029032">
    <property type="entry name" value="AhpD-like"/>
</dbReference>
<accession>A0AAW9JY75</accession>
<dbReference type="InterPro" id="IPR004675">
    <property type="entry name" value="AhpD_core"/>
</dbReference>
<dbReference type="SUPFAM" id="SSF69118">
    <property type="entry name" value="AhpD-like"/>
    <property type="match status" value="1"/>
</dbReference>
<dbReference type="Pfam" id="PF02627">
    <property type="entry name" value="CMD"/>
    <property type="match status" value="1"/>
</dbReference>
<evidence type="ECO:0000259" key="1">
    <source>
        <dbReference type="Pfam" id="PF02627"/>
    </source>
</evidence>
<gene>
    <name evidence="2" type="ORF">RAK27_01355</name>
</gene>
<comment type="caution">
    <text evidence="2">The sequence shown here is derived from an EMBL/GenBank/DDBJ whole genome shotgun (WGS) entry which is preliminary data.</text>
</comment>
<reference evidence="2" key="1">
    <citation type="submission" date="2023-08" db="EMBL/GenBank/DDBJ databases">
        <title>Genomic characterization of piscicolin 126 produced by Carnobacterium maltaromaticum CM22 strain isolated from salmon (Salmo salar).</title>
        <authorList>
            <person name="Gonzalez-Gragera E."/>
            <person name="Garcia-Lopez J.D."/>
            <person name="Teso-Perez C."/>
            <person name="Gimenez-Hernandez I."/>
            <person name="Peralta-Sanchez J.M."/>
            <person name="Valdivia E."/>
            <person name="Montalban-Lopez M."/>
            <person name="Martin-Platero A.M."/>
            <person name="Banos A."/>
            <person name="Martinez-Bueno M."/>
        </authorList>
    </citation>
    <scope>NUCLEOTIDE SEQUENCE</scope>
    <source>
        <strain evidence="2">CM22</strain>
    </source>
</reference>
<dbReference type="NCBIfam" id="TIGR00778">
    <property type="entry name" value="ahpD_dom"/>
    <property type="match status" value="1"/>
</dbReference>
<dbReference type="Gene3D" id="1.20.1290.10">
    <property type="entry name" value="AhpD-like"/>
    <property type="match status" value="1"/>
</dbReference>
<protein>
    <submittedName>
        <fullName evidence="2">Carboxymuconolactone decarboxylase family protein</fullName>
    </submittedName>
</protein>
<evidence type="ECO:0000313" key="2">
    <source>
        <dbReference type="EMBL" id="MDZ5757300.1"/>
    </source>
</evidence>
<dbReference type="InterPro" id="IPR003779">
    <property type="entry name" value="CMD-like"/>
</dbReference>
<feature type="domain" description="Carboxymuconolactone decarboxylase-like" evidence="1">
    <location>
        <begin position="25"/>
        <end position="90"/>
    </location>
</feature>
<dbReference type="RefSeq" id="WP_236659032.1">
    <property type="nucleotide sequence ID" value="NZ_CAJGUR010000001.1"/>
</dbReference>
<dbReference type="EMBL" id="JAVBVO010000001">
    <property type="protein sequence ID" value="MDZ5757300.1"/>
    <property type="molecule type" value="Genomic_DNA"/>
</dbReference>